<dbReference type="InterPro" id="IPR052895">
    <property type="entry name" value="HetReg/Transcr_Mod"/>
</dbReference>
<evidence type="ECO:0000313" key="2">
    <source>
        <dbReference type="EMBL" id="PMD54899.1"/>
    </source>
</evidence>
<dbReference type="PANTHER" id="PTHR24148:SF73">
    <property type="entry name" value="HET DOMAIN PROTEIN (AFU_ORTHOLOGUE AFUA_8G01020)"/>
    <property type="match status" value="1"/>
</dbReference>
<dbReference type="RefSeq" id="XP_024731803.1">
    <property type="nucleotide sequence ID" value="XM_024873011.1"/>
</dbReference>
<evidence type="ECO:0000259" key="1">
    <source>
        <dbReference type="Pfam" id="PF06985"/>
    </source>
</evidence>
<dbReference type="EMBL" id="KZ613856">
    <property type="protein sequence ID" value="PMD54899.1"/>
    <property type="molecule type" value="Genomic_DNA"/>
</dbReference>
<name>A0A2J6SVV7_9HELO</name>
<proteinExistence type="predicted"/>
<organism evidence="2 3">
    <name type="scientific">Hyaloscypha bicolor E</name>
    <dbReference type="NCBI Taxonomy" id="1095630"/>
    <lineage>
        <taxon>Eukaryota</taxon>
        <taxon>Fungi</taxon>
        <taxon>Dikarya</taxon>
        <taxon>Ascomycota</taxon>
        <taxon>Pezizomycotina</taxon>
        <taxon>Leotiomycetes</taxon>
        <taxon>Helotiales</taxon>
        <taxon>Hyaloscyphaceae</taxon>
        <taxon>Hyaloscypha</taxon>
        <taxon>Hyaloscypha bicolor</taxon>
    </lineage>
</organism>
<reference evidence="2 3" key="1">
    <citation type="submission" date="2016-04" db="EMBL/GenBank/DDBJ databases">
        <title>A degradative enzymes factory behind the ericoid mycorrhizal symbiosis.</title>
        <authorList>
            <consortium name="DOE Joint Genome Institute"/>
            <person name="Martino E."/>
            <person name="Morin E."/>
            <person name="Grelet G."/>
            <person name="Kuo A."/>
            <person name="Kohler A."/>
            <person name="Daghino S."/>
            <person name="Barry K."/>
            <person name="Choi C."/>
            <person name="Cichocki N."/>
            <person name="Clum A."/>
            <person name="Copeland A."/>
            <person name="Hainaut M."/>
            <person name="Haridas S."/>
            <person name="Labutti K."/>
            <person name="Lindquist E."/>
            <person name="Lipzen A."/>
            <person name="Khouja H.-R."/>
            <person name="Murat C."/>
            <person name="Ohm R."/>
            <person name="Olson A."/>
            <person name="Spatafora J."/>
            <person name="Veneault-Fourrey C."/>
            <person name="Henrissat B."/>
            <person name="Grigoriev I."/>
            <person name="Martin F."/>
            <person name="Perotto S."/>
        </authorList>
    </citation>
    <scope>NUCLEOTIDE SEQUENCE [LARGE SCALE GENOMIC DNA]</scope>
    <source>
        <strain evidence="2 3">E</strain>
    </source>
</reference>
<dbReference type="PANTHER" id="PTHR24148">
    <property type="entry name" value="ANKYRIN REPEAT DOMAIN-CONTAINING PROTEIN 39 HOMOLOG-RELATED"/>
    <property type="match status" value="1"/>
</dbReference>
<keyword evidence="3" id="KW-1185">Reference proteome</keyword>
<dbReference type="Pfam" id="PF06985">
    <property type="entry name" value="HET"/>
    <property type="match status" value="1"/>
</dbReference>
<feature type="non-terminal residue" evidence="2">
    <location>
        <position position="125"/>
    </location>
</feature>
<dbReference type="InParanoid" id="A0A2J6SVV7"/>
<dbReference type="GeneID" id="36581091"/>
<gene>
    <name evidence="2" type="ORF">K444DRAFT_481848</name>
</gene>
<feature type="non-terminal residue" evidence="2">
    <location>
        <position position="1"/>
    </location>
</feature>
<feature type="domain" description="Heterokaryon incompatibility" evidence="1">
    <location>
        <begin position="44"/>
        <end position="122"/>
    </location>
</feature>
<sequence length="125" mass="14323">YEPLPSDGSQIRLVTIISAKKEEEIECVIAHFPFTKEAVDNLKYEAFSYVWGDATVTAPIKLNGQTFHATKNLEAALRILRLQNEERLIWIDAICINQSSIEERNQEVRHMDQIYQYAVRAVSGL</sequence>
<dbReference type="InterPro" id="IPR010730">
    <property type="entry name" value="HET"/>
</dbReference>
<dbReference type="STRING" id="1095630.A0A2J6SVV7"/>
<protein>
    <submittedName>
        <fullName evidence="2">HET-domain-containing protein</fullName>
    </submittedName>
</protein>
<dbReference type="AlphaFoldDB" id="A0A2J6SVV7"/>
<dbReference type="Proteomes" id="UP000235371">
    <property type="component" value="Unassembled WGS sequence"/>
</dbReference>
<dbReference type="OrthoDB" id="3553147at2759"/>
<accession>A0A2J6SVV7</accession>
<evidence type="ECO:0000313" key="3">
    <source>
        <dbReference type="Proteomes" id="UP000235371"/>
    </source>
</evidence>